<accession>A0ACC0ZDT1</accession>
<dbReference type="EMBL" id="CM047737">
    <property type="protein sequence ID" value="KAJ0049193.1"/>
    <property type="molecule type" value="Genomic_DNA"/>
</dbReference>
<name>A0ACC0ZDT1_9ROSI</name>
<evidence type="ECO:0000313" key="2">
    <source>
        <dbReference type="Proteomes" id="UP001163603"/>
    </source>
</evidence>
<gene>
    <name evidence="1" type="ORF">Pint_16749</name>
</gene>
<keyword evidence="2" id="KW-1185">Reference proteome</keyword>
<evidence type="ECO:0000313" key="1">
    <source>
        <dbReference type="EMBL" id="KAJ0049193.1"/>
    </source>
</evidence>
<proteinExistence type="predicted"/>
<organism evidence="1 2">
    <name type="scientific">Pistacia integerrima</name>
    <dbReference type="NCBI Taxonomy" id="434235"/>
    <lineage>
        <taxon>Eukaryota</taxon>
        <taxon>Viridiplantae</taxon>
        <taxon>Streptophyta</taxon>
        <taxon>Embryophyta</taxon>
        <taxon>Tracheophyta</taxon>
        <taxon>Spermatophyta</taxon>
        <taxon>Magnoliopsida</taxon>
        <taxon>eudicotyledons</taxon>
        <taxon>Gunneridae</taxon>
        <taxon>Pentapetalae</taxon>
        <taxon>rosids</taxon>
        <taxon>malvids</taxon>
        <taxon>Sapindales</taxon>
        <taxon>Anacardiaceae</taxon>
        <taxon>Pistacia</taxon>
    </lineage>
</organism>
<dbReference type="Proteomes" id="UP001163603">
    <property type="component" value="Chromosome 2"/>
</dbReference>
<reference evidence="2" key="1">
    <citation type="journal article" date="2023" name="G3 (Bethesda)">
        <title>Genome assembly and association tests identify interacting loci associated with vigor, precocity, and sex in interspecific pistachio rootstocks.</title>
        <authorList>
            <person name="Palmer W."/>
            <person name="Jacygrad E."/>
            <person name="Sagayaradj S."/>
            <person name="Cavanaugh K."/>
            <person name="Han R."/>
            <person name="Bertier L."/>
            <person name="Beede B."/>
            <person name="Kafkas S."/>
            <person name="Golino D."/>
            <person name="Preece J."/>
            <person name="Michelmore R."/>
        </authorList>
    </citation>
    <scope>NUCLEOTIDE SEQUENCE [LARGE SCALE GENOMIC DNA]</scope>
</reference>
<sequence>MDERLQRLQLAAAEGDVDALFSILAEDPLVSEHFDEKAFFSTPLHSRKRGKDPICKGNSKLKAFICFELVHVKSRGMVTPLHYAAQLNDISNLAEFLYVCPSSIQDLTVKCETVVHEAIKNGSCKALKVLLGCLQHFNKEEILRWEDEEENNALHTAISENQTEVVKLLIKYMEVNRKNRQGLTALDIFYNRHDSLNAEVEEILLVSKAKRASEVAVHPRFISRLAKLPAVENSPVTYYSRKLPLAKCIRKSVGVVPRA</sequence>
<protein>
    <submittedName>
        <fullName evidence="1">Uncharacterized protein</fullName>
    </submittedName>
</protein>
<comment type="caution">
    <text evidence="1">The sequence shown here is derived from an EMBL/GenBank/DDBJ whole genome shotgun (WGS) entry which is preliminary data.</text>
</comment>